<keyword evidence="4 6" id="KW-0413">Isomerase</keyword>
<evidence type="ECO:0000313" key="7">
    <source>
        <dbReference type="Proteomes" id="UP000008914"/>
    </source>
</evidence>
<gene>
    <name evidence="6" type="ordered locus">Intca_0774</name>
</gene>
<dbReference type="Gene3D" id="3.40.50.10230">
    <property type="entry name" value="Cobalamin biosynthesis CobH/CbiC, precorrin-8X methylmutase"/>
    <property type="match status" value="1"/>
</dbReference>
<dbReference type="Pfam" id="PF02570">
    <property type="entry name" value="CbiC"/>
    <property type="match status" value="1"/>
</dbReference>
<organism evidence="6 7">
    <name type="scientific">Intrasporangium calvum (strain ATCC 23552 / DSM 43043 / JCM 3097 / NBRC 12989 / NCIMB 10167 / NRRL B-3866 / 7 KIP)</name>
    <dbReference type="NCBI Taxonomy" id="710696"/>
    <lineage>
        <taxon>Bacteria</taxon>
        <taxon>Bacillati</taxon>
        <taxon>Actinomycetota</taxon>
        <taxon>Actinomycetes</taxon>
        <taxon>Micrococcales</taxon>
        <taxon>Intrasporangiaceae</taxon>
        <taxon>Intrasporangium</taxon>
    </lineage>
</organism>
<sequence length="224" mass="23733">MSAHSSPPTASPPTRRYAYETDGQEIYRRSFATIRAEARLDHLPEDARVVAVRMVHASGDVALTEHIAVHPRVVAAARMALDEGAPIFTDARMIASGITRARLPRDNEVVCTLRDDRVPDLARAWGTTRSAAAVSLWGDRLEGAVVAIGNAPTALFHLLELIADGGPRPAAIIGAPVGFIGSAESKVALADNPFGVPWLVVHGRRGGSALAASALNALAREEEL</sequence>
<dbReference type="SUPFAM" id="SSF63965">
    <property type="entry name" value="Precorrin-8X methylmutase CbiC/CobH"/>
    <property type="match status" value="1"/>
</dbReference>
<keyword evidence="3" id="KW-0169">Cobalamin biosynthesis</keyword>
<comment type="similarity">
    <text evidence="2">Belongs to the CobH/CbiC family.</text>
</comment>
<proteinExistence type="inferred from homology"/>
<dbReference type="OrthoDB" id="9780708at2"/>
<dbReference type="RefSeq" id="WP_013491635.1">
    <property type="nucleotide sequence ID" value="NC_014830.1"/>
</dbReference>
<dbReference type="PANTHER" id="PTHR43588">
    <property type="entry name" value="COBALT-PRECORRIN-8 METHYLMUTASE"/>
    <property type="match status" value="1"/>
</dbReference>
<reference evidence="6 7" key="1">
    <citation type="journal article" date="2010" name="Stand. Genomic Sci.">
        <title>Complete genome sequence of Intrasporangium calvum type strain (7 KIP).</title>
        <authorList>
            <person name="Del Rio T.G."/>
            <person name="Chertkov O."/>
            <person name="Yasawong M."/>
            <person name="Lucas S."/>
            <person name="Deshpande S."/>
            <person name="Cheng J.F."/>
            <person name="Detter C."/>
            <person name="Tapia R."/>
            <person name="Han C."/>
            <person name="Goodwin L."/>
            <person name="Pitluck S."/>
            <person name="Liolios K."/>
            <person name="Ivanova N."/>
            <person name="Mavromatis K."/>
            <person name="Pati A."/>
            <person name="Chen A."/>
            <person name="Palaniappan K."/>
            <person name="Land M."/>
            <person name="Hauser L."/>
            <person name="Chang Y.J."/>
            <person name="Jeffries C.D."/>
            <person name="Rohde M."/>
            <person name="Pukall R."/>
            <person name="Sikorski J."/>
            <person name="Goker M."/>
            <person name="Woyke T."/>
            <person name="Bristow J."/>
            <person name="Eisen J.A."/>
            <person name="Markowitz V."/>
            <person name="Hugenholtz P."/>
            <person name="Kyrpides N.C."/>
            <person name="Klenk H.P."/>
            <person name="Lapidus A."/>
        </authorList>
    </citation>
    <scope>NUCLEOTIDE SEQUENCE [LARGE SCALE GENOMIC DNA]</scope>
    <source>
        <strain evidence="7">ATCC 23552 / DSM 43043 / JCM 3097 / NBRC 12989 / 7 KIP</strain>
    </source>
</reference>
<dbReference type="EC" id="5.4.99.61" evidence="6"/>
<keyword evidence="7" id="KW-1185">Reference proteome</keyword>
<dbReference type="InterPro" id="IPR036588">
    <property type="entry name" value="CobH/CbiC_sf"/>
</dbReference>
<evidence type="ECO:0000259" key="5">
    <source>
        <dbReference type="Pfam" id="PF02570"/>
    </source>
</evidence>
<evidence type="ECO:0000256" key="2">
    <source>
        <dbReference type="ARBA" id="ARBA00009774"/>
    </source>
</evidence>
<evidence type="ECO:0000256" key="1">
    <source>
        <dbReference type="ARBA" id="ARBA00004953"/>
    </source>
</evidence>
<dbReference type="Proteomes" id="UP000008914">
    <property type="component" value="Chromosome"/>
</dbReference>
<protein>
    <submittedName>
        <fullName evidence="6">Precorrin-8X methylmutase</fullName>
        <ecNumber evidence="6">5.4.99.61</ecNumber>
    </submittedName>
</protein>
<dbReference type="GO" id="GO:0016993">
    <property type="term" value="F:precorrin-8X methylmutase activity"/>
    <property type="evidence" value="ECO:0007669"/>
    <property type="project" value="UniProtKB-EC"/>
</dbReference>
<dbReference type="PANTHER" id="PTHR43588:SF1">
    <property type="entry name" value="COBALT-PRECORRIN-8 METHYLMUTASE"/>
    <property type="match status" value="1"/>
</dbReference>
<dbReference type="EMBL" id="CP002343">
    <property type="protein sequence ID" value="ADU47315.1"/>
    <property type="molecule type" value="Genomic_DNA"/>
</dbReference>
<comment type="pathway">
    <text evidence="1">Cofactor biosynthesis; adenosylcobalamin biosynthesis.</text>
</comment>
<evidence type="ECO:0000256" key="4">
    <source>
        <dbReference type="ARBA" id="ARBA00023235"/>
    </source>
</evidence>
<dbReference type="NCBIfam" id="NF006136">
    <property type="entry name" value="PRK08285.1"/>
    <property type="match status" value="1"/>
</dbReference>
<dbReference type="UniPathway" id="UPA00148"/>
<evidence type="ECO:0000256" key="3">
    <source>
        <dbReference type="ARBA" id="ARBA00022573"/>
    </source>
</evidence>
<dbReference type="InterPro" id="IPR003722">
    <property type="entry name" value="Cbl_synth_CobH/CbiC"/>
</dbReference>
<evidence type="ECO:0000313" key="6">
    <source>
        <dbReference type="EMBL" id="ADU47315.1"/>
    </source>
</evidence>
<dbReference type="HOGENOM" id="CLU_084703_0_0_11"/>
<feature type="domain" description="Cobalamin biosynthesis precorrin-8X methylmutase CobH/CbiC" evidence="5">
    <location>
        <begin position="25"/>
        <end position="220"/>
    </location>
</feature>
<name>E6SB54_INTC7</name>
<dbReference type="KEGG" id="ica:Intca_0774"/>
<dbReference type="GO" id="GO:0009236">
    <property type="term" value="P:cobalamin biosynthetic process"/>
    <property type="evidence" value="ECO:0007669"/>
    <property type="project" value="UniProtKB-UniPathway"/>
</dbReference>
<dbReference type="eggNOG" id="COG2082">
    <property type="taxonomic scope" value="Bacteria"/>
</dbReference>
<accession>E6SB54</accession>
<dbReference type="AlphaFoldDB" id="E6SB54"/>
<dbReference type="STRING" id="710696.Intca_0774"/>